<dbReference type="GO" id="GO:0008168">
    <property type="term" value="F:methyltransferase activity"/>
    <property type="evidence" value="ECO:0007669"/>
    <property type="project" value="UniProtKB-KW"/>
</dbReference>
<feature type="domain" description="Methyltransferase type 12" evidence="5">
    <location>
        <begin position="304"/>
        <end position="401"/>
    </location>
</feature>
<comment type="caution">
    <text evidence="6">The sequence shown here is derived from an EMBL/GenBank/DDBJ whole genome shotgun (WGS) entry which is preliminary data.</text>
</comment>
<evidence type="ECO:0000256" key="3">
    <source>
        <dbReference type="ARBA" id="ARBA00022691"/>
    </source>
</evidence>
<accession>A0ABT1Q121</accession>
<feature type="region of interest" description="Disordered" evidence="4">
    <location>
        <begin position="191"/>
        <end position="232"/>
    </location>
</feature>
<evidence type="ECO:0000259" key="5">
    <source>
        <dbReference type="Pfam" id="PF08242"/>
    </source>
</evidence>
<evidence type="ECO:0000256" key="2">
    <source>
        <dbReference type="ARBA" id="ARBA00022679"/>
    </source>
</evidence>
<dbReference type="Gene3D" id="3.30.559.10">
    <property type="entry name" value="Chloramphenicol acetyltransferase-like domain"/>
    <property type="match status" value="1"/>
</dbReference>
<evidence type="ECO:0000313" key="7">
    <source>
        <dbReference type="Proteomes" id="UP001057702"/>
    </source>
</evidence>
<dbReference type="EMBL" id="JANFNG010000024">
    <property type="protein sequence ID" value="MCQ4083640.1"/>
    <property type="molecule type" value="Genomic_DNA"/>
</dbReference>
<dbReference type="InterPro" id="IPR013217">
    <property type="entry name" value="Methyltransf_12"/>
</dbReference>
<dbReference type="PANTHER" id="PTHR43464:SF19">
    <property type="entry name" value="UBIQUINONE BIOSYNTHESIS O-METHYLTRANSFERASE, MITOCHONDRIAL"/>
    <property type="match status" value="1"/>
</dbReference>
<dbReference type="CDD" id="cd02440">
    <property type="entry name" value="AdoMet_MTases"/>
    <property type="match status" value="1"/>
</dbReference>
<name>A0ABT1Q121_9ACTN</name>
<dbReference type="Pfam" id="PF08242">
    <property type="entry name" value="Methyltransf_12"/>
    <property type="match status" value="1"/>
</dbReference>
<keyword evidence="7" id="KW-1185">Reference proteome</keyword>
<evidence type="ECO:0000313" key="6">
    <source>
        <dbReference type="EMBL" id="MCQ4083640.1"/>
    </source>
</evidence>
<dbReference type="SUPFAM" id="SSF53335">
    <property type="entry name" value="S-adenosyl-L-methionine-dependent methyltransferases"/>
    <property type="match status" value="1"/>
</dbReference>
<evidence type="ECO:0000256" key="4">
    <source>
        <dbReference type="SAM" id="MobiDB-lite"/>
    </source>
</evidence>
<dbReference type="GO" id="GO:0032259">
    <property type="term" value="P:methylation"/>
    <property type="evidence" value="ECO:0007669"/>
    <property type="project" value="UniProtKB-KW"/>
</dbReference>
<dbReference type="PANTHER" id="PTHR43464">
    <property type="entry name" value="METHYLTRANSFERASE"/>
    <property type="match status" value="1"/>
</dbReference>
<keyword evidence="1 6" id="KW-0489">Methyltransferase</keyword>
<dbReference type="Proteomes" id="UP001057702">
    <property type="component" value="Unassembled WGS sequence"/>
</dbReference>
<organism evidence="6 7">
    <name type="scientific">Streptomyces humicola</name>
    <dbReference type="NCBI Taxonomy" id="2953240"/>
    <lineage>
        <taxon>Bacteria</taxon>
        <taxon>Bacillati</taxon>
        <taxon>Actinomycetota</taxon>
        <taxon>Actinomycetes</taxon>
        <taxon>Kitasatosporales</taxon>
        <taxon>Streptomycetaceae</taxon>
        <taxon>Streptomyces</taxon>
    </lineage>
</organism>
<proteinExistence type="predicted"/>
<evidence type="ECO:0000256" key="1">
    <source>
        <dbReference type="ARBA" id="ARBA00022603"/>
    </source>
</evidence>
<gene>
    <name evidence="6" type="ORF">NGB36_24330</name>
</gene>
<dbReference type="SUPFAM" id="SSF52777">
    <property type="entry name" value="CoA-dependent acyltransferases"/>
    <property type="match status" value="1"/>
</dbReference>
<dbReference type="RefSeq" id="WP_255922623.1">
    <property type="nucleotide sequence ID" value="NZ_JANFNG010000024.1"/>
</dbReference>
<keyword evidence="2" id="KW-0808">Transferase</keyword>
<sequence length="545" mass="59139">MSAISEELRPLGPVRPALSLRPDHVPPRGGRTEHFVLSLTGVLPYVYEQAWQAVLDGTPLCRTAFHRLPDAGLRRTVRPEARFRLQIVDWRATHTEVQDARLAERLARESGTGLPLDQAPLMCATLIRRDDRTWTFAWRYARELMGRQEGFRLLELAAEAYEVLLRGGTPRRAEARFGADTRPLLPAHRPMAAAGDLQPGPDPPSGRAPRAVGGGRAGVLSGRGPEPFRKRQQELPARRGVHMLGAGGDRMTTHHTEDLDGDALGAELELEAEVDSGFLAEAAHWLRGLLGPEDRVTAAVRRVLDVGSGPGVASCALARAFPQADVVAVDRSPSLLARAGVRAAERGLTGRLTTLQAERPEEFGRLGPTDVIWTGNVCRHLGDQQATLRSLASALRPGGLLAVCECGLPPRFLPRDIGIGRPGLQARLDAALEDRFAARRARLPGATSVIEDWPCLLAAAGLVPTGTRTFLIDFPAPLGLAARRYLHTRLTRLLAEIGEQLDLADRLTVEQLVDGDACTGILWRPDAFYLTAVTVHTARLCGARA</sequence>
<protein>
    <submittedName>
        <fullName evidence="6">Methyltransferase domain-containing protein</fullName>
    </submittedName>
</protein>
<dbReference type="Gene3D" id="3.40.50.150">
    <property type="entry name" value="Vaccinia Virus protein VP39"/>
    <property type="match status" value="1"/>
</dbReference>
<dbReference type="InterPro" id="IPR023213">
    <property type="entry name" value="CAT-like_dom_sf"/>
</dbReference>
<dbReference type="InterPro" id="IPR029063">
    <property type="entry name" value="SAM-dependent_MTases_sf"/>
</dbReference>
<keyword evidence="3" id="KW-0949">S-adenosyl-L-methionine</keyword>
<reference evidence="6" key="1">
    <citation type="submission" date="2022-06" db="EMBL/GenBank/DDBJ databases">
        <title>Draft genome sequence of Streptomyces sp. RB6PN25 isolated from peat swamp forest in Thailand.</title>
        <authorList>
            <person name="Duangmal K."/>
            <person name="Klaysubun C."/>
        </authorList>
    </citation>
    <scope>NUCLEOTIDE SEQUENCE</scope>
    <source>
        <strain evidence="6">RB6PN25</strain>
    </source>
</reference>